<dbReference type="EMBL" id="BGZK01001744">
    <property type="protein sequence ID" value="GBP85552.1"/>
    <property type="molecule type" value="Genomic_DNA"/>
</dbReference>
<name>A0A4C1ZDU2_EUMVA</name>
<proteinExistence type="predicted"/>
<organism evidence="2 3">
    <name type="scientific">Eumeta variegata</name>
    <name type="common">Bagworm moth</name>
    <name type="synonym">Eumeta japonica</name>
    <dbReference type="NCBI Taxonomy" id="151549"/>
    <lineage>
        <taxon>Eukaryota</taxon>
        <taxon>Metazoa</taxon>
        <taxon>Ecdysozoa</taxon>
        <taxon>Arthropoda</taxon>
        <taxon>Hexapoda</taxon>
        <taxon>Insecta</taxon>
        <taxon>Pterygota</taxon>
        <taxon>Neoptera</taxon>
        <taxon>Endopterygota</taxon>
        <taxon>Lepidoptera</taxon>
        <taxon>Glossata</taxon>
        <taxon>Ditrysia</taxon>
        <taxon>Tineoidea</taxon>
        <taxon>Psychidae</taxon>
        <taxon>Oiketicinae</taxon>
        <taxon>Eumeta</taxon>
    </lineage>
</organism>
<evidence type="ECO:0000313" key="3">
    <source>
        <dbReference type="Proteomes" id="UP000299102"/>
    </source>
</evidence>
<keyword evidence="3" id="KW-1185">Reference proteome</keyword>
<feature type="region of interest" description="Disordered" evidence="1">
    <location>
        <begin position="45"/>
        <end position="66"/>
    </location>
</feature>
<evidence type="ECO:0000313" key="2">
    <source>
        <dbReference type="EMBL" id="GBP85552.1"/>
    </source>
</evidence>
<reference evidence="2 3" key="1">
    <citation type="journal article" date="2019" name="Commun. Biol.">
        <title>The bagworm genome reveals a unique fibroin gene that provides high tensile strength.</title>
        <authorList>
            <person name="Kono N."/>
            <person name="Nakamura H."/>
            <person name="Ohtoshi R."/>
            <person name="Tomita M."/>
            <person name="Numata K."/>
            <person name="Arakawa K."/>
        </authorList>
    </citation>
    <scope>NUCLEOTIDE SEQUENCE [LARGE SCALE GENOMIC DNA]</scope>
</reference>
<gene>
    <name evidence="2" type="ORF">EVAR_58087_1</name>
</gene>
<evidence type="ECO:0000256" key="1">
    <source>
        <dbReference type="SAM" id="MobiDB-lite"/>
    </source>
</evidence>
<accession>A0A4C1ZDU2</accession>
<comment type="caution">
    <text evidence="2">The sequence shown here is derived from an EMBL/GenBank/DDBJ whole genome shotgun (WGS) entry which is preliminary data.</text>
</comment>
<dbReference type="AlphaFoldDB" id="A0A4C1ZDU2"/>
<sequence length="94" mass="10292">MRQKLIASIPFYQDNYYGRKLHEKTETLKLSYGTTPESERGCYLAARSGPPPDGRTARRPDTVAPDPAPSLLTTLTLNLGVTAVPPGVKDVCFI</sequence>
<dbReference type="Proteomes" id="UP000299102">
    <property type="component" value="Unassembled WGS sequence"/>
</dbReference>
<protein>
    <submittedName>
        <fullName evidence="2">Uncharacterized protein</fullName>
    </submittedName>
</protein>